<feature type="compositionally biased region" description="Acidic residues" evidence="1">
    <location>
        <begin position="174"/>
        <end position="186"/>
    </location>
</feature>
<gene>
    <name evidence="2" type="ORF">METZ01_LOCUS17751</name>
</gene>
<dbReference type="InterPro" id="IPR025366">
    <property type="entry name" value="DUF4270"/>
</dbReference>
<dbReference type="Pfam" id="PF14092">
    <property type="entry name" value="DUF4270"/>
    <property type="match status" value="1"/>
</dbReference>
<feature type="compositionally biased region" description="Acidic residues" evidence="1">
    <location>
        <begin position="144"/>
        <end position="156"/>
    </location>
</feature>
<proteinExistence type="predicted"/>
<sequence>MNYTKYLVLIVIFITACNKDYNTIGINLINNKAFNTNVEEVPVFVKMKKIPPYVVNQIQTFQLGTYKDNIYGKSEVTYMSQLAMETVSPVFGIFNENDEINGMEDNIACIPEKETLKDVFLDIPFFTNVDDDDNDGVINLYDVDSTDPESDSDGDGLSDIAEKQTGQNPLNPDTDGDGILDGEDTESINPDGNATVYELDSLMGNSAAKFKLKVNELDYYLRAYDPESNFEKYQKYYSNNEIPSNFSGTVLFDDEIEINSKELVFWKEDDPETPDEDESEAIKERLTPRIRVSLDKDFFQKRIIDNEGSQDLANNENFKLFIKGLVIKAYDFSDPLLMILDFNEAEVRLVYGYQKYDKKDTPDDTSDDVVEESEETYKLKMEGYKINSFKNDPYPASIFTEVYDTINNPKSVYLKGGEGVMAEIELFKNNDGIDILEEIRAKQWLVNEANLSMYIDKEMLSSNGGIIEPSRLYLYDIKNKAPVIDYFIDNSNGPKESENKVIHGGIIELDEDDKGLMYKIRISEHIKNVIRKDSTNVRLGLVVSSDISSSMNTEVEKSDLMTFIPSSSVINPLGTVLIGPSPSAENYSKRMRLNLYYTEVNND</sequence>
<accession>A0A381PF78</accession>
<evidence type="ECO:0000256" key="1">
    <source>
        <dbReference type="SAM" id="MobiDB-lite"/>
    </source>
</evidence>
<feature type="region of interest" description="Disordered" evidence="1">
    <location>
        <begin position="142"/>
        <end position="193"/>
    </location>
</feature>
<evidence type="ECO:0000313" key="2">
    <source>
        <dbReference type="EMBL" id="SUZ64897.1"/>
    </source>
</evidence>
<name>A0A381PF78_9ZZZZ</name>
<evidence type="ECO:0008006" key="3">
    <source>
        <dbReference type="Google" id="ProtNLM"/>
    </source>
</evidence>
<reference evidence="2" key="1">
    <citation type="submission" date="2018-05" db="EMBL/GenBank/DDBJ databases">
        <authorList>
            <person name="Lanie J.A."/>
            <person name="Ng W.-L."/>
            <person name="Kazmierczak K.M."/>
            <person name="Andrzejewski T.M."/>
            <person name="Davidsen T.M."/>
            <person name="Wayne K.J."/>
            <person name="Tettelin H."/>
            <person name="Glass J.I."/>
            <person name="Rusch D."/>
            <person name="Podicherti R."/>
            <person name="Tsui H.-C.T."/>
            <person name="Winkler M.E."/>
        </authorList>
    </citation>
    <scope>NUCLEOTIDE SEQUENCE</scope>
</reference>
<protein>
    <recommendedName>
        <fullName evidence="3">DUF4270 domain-containing protein</fullName>
    </recommendedName>
</protein>
<dbReference type="PROSITE" id="PS51257">
    <property type="entry name" value="PROKAR_LIPOPROTEIN"/>
    <property type="match status" value="1"/>
</dbReference>
<dbReference type="EMBL" id="UINC01000945">
    <property type="protein sequence ID" value="SUZ64897.1"/>
    <property type="molecule type" value="Genomic_DNA"/>
</dbReference>
<dbReference type="AlphaFoldDB" id="A0A381PF78"/>
<organism evidence="2">
    <name type="scientific">marine metagenome</name>
    <dbReference type="NCBI Taxonomy" id="408172"/>
    <lineage>
        <taxon>unclassified sequences</taxon>
        <taxon>metagenomes</taxon>
        <taxon>ecological metagenomes</taxon>
    </lineage>
</organism>